<gene>
    <name evidence="6" type="primary">Hypp8041</name>
    <name evidence="6" type="ORF">BLAG_LOCUS9416</name>
</gene>
<dbReference type="OrthoDB" id="406096at2759"/>
<protein>
    <submittedName>
        <fullName evidence="6">Hypp8041 protein</fullName>
    </submittedName>
</protein>
<organism evidence="6 7">
    <name type="scientific">Branchiostoma lanceolatum</name>
    <name type="common">Common lancelet</name>
    <name type="synonym">Amphioxus lanceolatum</name>
    <dbReference type="NCBI Taxonomy" id="7740"/>
    <lineage>
        <taxon>Eukaryota</taxon>
        <taxon>Metazoa</taxon>
        <taxon>Chordata</taxon>
        <taxon>Cephalochordata</taxon>
        <taxon>Leptocardii</taxon>
        <taxon>Amphioxiformes</taxon>
        <taxon>Branchiostomatidae</taxon>
        <taxon>Branchiostoma</taxon>
    </lineage>
</organism>
<name>A0A8K0EGC7_BRALA</name>
<evidence type="ECO:0000259" key="4">
    <source>
        <dbReference type="PROSITE" id="PS50941"/>
    </source>
</evidence>
<dbReference type="PROSITE" id="PS50941">
    <property type="entry name" value="CHIT_BIND_I_2"/>
    <property type="match status" value="1"/>
</dbReference>
<dbReference type="PROSITE" id="PS51412">
    <property type="entry name" value="MACPF_2"/>
    <property type="match status" value="1"/>
</dbReference>
<feature type="domain" description="Chitin-binding type-1" evidence="4">
    <location>
        <begin position="1104"/>
        <end position="1163"/>
    </location>
</feature>
<dbReference type="InterPro" id="IPR001002">
    <property type="entry name" value="Chitin-bd_1"/>
</dbReference>
<dbReference type="InterPro" id="IPR020864">
    <property type="entry name" value="MACPF"/>
</dbReference>
<dbReference type="EMBL" id="OV696701">
    <property type="protein sequence ID" value="CAH1247882.1"/>
    <property type="molecule type" value="Genomic_DNA"/>
</dbReference>
<feature type="transmembrane region" description="Helical" evidence="3">
    <location>
        <begin position="12"/>
        <end position="36"/>
    </location>
</feature>
<keyword evidence="1" id="KW-1015">Disulfide bond</keyword>
<keyword evidence="1" id="KW-0147">Chitin-binding</keyword>
<keyword evidence="3" id="KW-0812">Transmembrane</keyword>
<keyword evidence="3" id="KW-0472">Membrane</keyword>
<feature type="disulfide bond" evidence="1">
    <location>
        <begin position="1129"/>
        <end position="1143"/>
    </location>
</feature>
<sequence>MRVFHCTRLWAFLLRSCQLLFILLFSSSVSLLQLFFGRPLFLLPWGFQFSNMKKAVGIGVPLVLIVAVAVYLAMTGPKDQKPEHRIIERSVELPDYLQEALKKAAAQDAPKDYVLDKRFLGALASLAAKVVADPKVDPKKLPDTVQQLSGVKNMGPDIMSDSMKQEAEVTGQVEKEVAEKTIENVFGIPGQAKTGTGTGSGTQAKRGAPGAPKGEMKAEVDFIQQKGMLVPNMFAPPGMQMKVDVQKNPVKQNEKDDMTGGKAFTYPMGMGGVMMNGCFGTGYKKNDPCYQRRQPIPPCVKLMEGCNQVGVGFDGRGEYSSASRRKTVVSRKCKLRRKYHGEMIPDTMNVHGIYDSETTSRTFDKQSSYRKSLQVKAGVSASGFGFQASVEAAYSQSTNSQKQTFLSVIESDVVRYEIFLDAVKPDSLTLPFLRDFLALPKTNFEGSAKAKMQTFIIRWGTHYVKSAKFGGAFRLMKTQEASKSESLTDFSVKAQASFNSMMFNAGGHFGMKESSGSASSSKESSTHVMIEGGDQKVAAIVADFYTTNFKETFSEWLKSVPAYPKAIDFFMGTLSELLNLNFKLLFPFEIDDAADGCFSKNLLTEEGTGRKYYTVSELVEVGNETVPVEEKRYCDDSSIEEFQTSMDQKRLALERAIAVYMEEGPIPTTDFHLDGGKPGCQTEALVVKGGKSGVTHPSWLELINGDTYKIFFDLPENLNDKIKRETEAFVTYAENRWSCRAPGSSPHVYDSHVNGGSGDTKNKKVSCYGFVMSYEEKSGKLYVTQDDLTASIKLLGDLPHSLLNSIVGRTEFISPLEHSQSNRGALASIVEAPCTVKWSNSYQIKPAEYGGRCLYFIAASSGDIFVVFSAIPRDKTTWYHLQISFQGVALYKGMKLVKYEGAKSARSLGDSKLFQPYFICIEEDMEKKRTYIKYGIGSDNSEKGLVYMVYIDGSPPLGIQFYSFGSGEKPVEVMDARIIEGGATGEMECSGGTVMNEDGMCVEDCHPECNGCIPMSPGSKLDTECRLCQNVAILGEDGSTRCVARCPAGMKVAANGVTCVCSKYVIKKADGTTECVSTCPANYKVASDGVTCEPEDIVHKWRPDGRCGSRYTTRIADPGECDPNSIKYCCSRSGMCGSSDAYCLCEGCVDYRPVVRPDGRCGDSYEGHGGNPGQCDPNSITPCCSAGGWCGGSDAHCSCSGCVDFRSKWRSDLRCGSSYPAPGATPGQCDPNGGTPCCSSGGWCGSSAAHCTCSGCVDYRPVLLKWRSDLRCGSSNPAPGATPGQCDPNGATPCCSSGGWCGSSAAHCTCDGCVDYRPKLKWRSDLRCGSSYPAPGANPGECNPSGSSPCCGMGGWCGGLYAHCTCEVCVDYRPKKWRSDLRCGSSYPAPGANPGQCDPNGATPCCSSGGWCGSSTAHCTCSLCVDYRQ</sequence>
<dbReference type="CDD" id="cd10909">
    <property type="entry name" value="ChtBD1_GH18_2"/>
    <property type="match status" value="3"/>
</dbReference>
<dbReference type="SMART" id="SM00270">
    <property type="entry name" value="ChtBD1"/>
    <property type="match status" value="6"/>
</dbReference>
<proteinExistence type="predicted"/>
<keyword evidence="7" id="KW-1185">Reference proteome</keyword>
<dbReference type="PANTHER" id="PTHR46549:SF1">
    <property type="entry name" value="MACPF DOMAIN-CONTAINING PROTEIN"/>
    <property type="match status" value="1"/>
</dbReference>
<feature type="domain" description="MACPF" evidence="5">
    <location>
        <begin position="285"/>
        <end position="610"/>
    </location>
</feature>
<feature type="region of interest" description="Disordered" evidence="2">
    <location>
        <begin position="188"/>
        <end position="214"/>
    </location>
</feature>
<evidence type="ECO:0000256" key="3">
    <source>
        <dbReference type="SAM" id="Phobius"/>
    </source>
</evidence>
<dbReference type="GO" id="GO:0008061">
    <property type="term" value="F:chitin binding"/>
    <property type="evidence" value="ECO:0007669"/>
    <property type="project" value="UniProtKB-UniRule"/>
</dbReference>
<evidence type="ECO:0000259" key="5">
    <source>
        <dbReference type="PROSITE" id="PS51412"/>
    </source>
</evidence>
<dbReference type="Pfam" id="PF01823">
    <property type="entry name" value="MACPF"/>
    <property type="match status" value="1"/>
</dbReference>
<dbReference type="SMART" id="SM00457">
    <property type="entry name" value="MACPF"/>
    <property type="match status" value="1"/>
</dbReference>
<reference evidence="6" key="1">
    <citation type="submission" date="2022-01" db="EMBL/GenBank/DDBJ databases">
        <authorList>
            <person name="Braso-Vives M."/>
        </authorList>
    </citation>
    <scope>NUCLEOTIDE SEQUENCE</scope>
</reference>
<feature type="transmembrane region" description="Helical" evidence="3">
    <location>
        <begin position="56"/>
        <end position="74"/>
    </location>
</feature>
<evidence type="ECO:0000313" key="7">
    <source>
        <dbReference type="Proteomes" id="UP000838412"/>
    </source>
</evidence>
<dbReference type="PANTHER" id="PTHR46549">
    <property type="entry name" value="MACPF DOMAIN-CONTAINING PROTEIN"/>
    <property type="match status" value="1"/>
</dbReference>
<comment type="caution">
    <text evidence="1">Lacks conserved residue(s) required for the propagation of feature annotation.</text>
</comment>
<evidence type="ECO:0000313" key="6">
    <source>
        <dbReference type="EMBL" id="CAH1247882.1"/>
    </source>
</evidence>
<evidence type="ECO:0000256" key="1">
    <source>
        <dbReference type="PROSITE-ProRule" id="PRU00261"/>
    </source>
</evidence>
<keyword evidence="3" id="KW-1133">Transmembrane helix</keyword>
<accession>A0A8K0EGC7</accession>
<dbReference type="Proteomes" id="UP000838412">
    <property type="component" value="Chromosome 16"/>
</dbReference>
<evidence type="ECO:0000256" key="2">
    <source>
        <dbReference type="SAM" id="MobiDB-lite"/>
    </source>
</evidence>